<evidence type="ECO:0000256" key="8">
    <source>
        <dbReference type="ARBA" id="ARBA00023237"/>
    </source>
</evidence>
<dbReference type="PANTHER" id="PTHR37456">
    <property type="entry name" value="SI:CH211-266K2.1"/>
    <property type="match status" value="1"/>
</dbReference>
<dbReference type="Gene3D" id="3.30.1300.30">
    <property type="entry name" value="GSPII I/J protein-like"/>
    <property type="match status" value="1"/>
</dbReference>
<keyword evidence="8" id="KW-0998">Cell outer membrane</keyword>
<dbReference type="PANTHER" id="PTHR37456:SF3">
    <property type="entry name" value="COLLAGEN ALPHA-1(XXV) CHAIN"/>
    <property type="match status" value="1"/>
</dbReference>
<evidence type="ECO:0000256" key="1">
    <source>
        <dbReference type="ARBA" id="ARBA00004241"/>
    </source>
</evidence>
<dbReference type="InterPro" id="IPR045584">
    <property type="entry name" value="Pilin-like"/>
</dbReference>
<accession>A0ABR9QD66</accession>
<evidence type="ECO:0000256" key="9">
    <source>
        <dbReference type="SAM" id="MobiDB-lite"/>
    </source>
</evidence>
<feature type="compositionally biased region" description="Basic and acidic residues" evidence="9">
    <location>
        <begin position="230"/>
        <end position="244"/>
    </location>
</feature>
<keyword evidence="7" id="KW-0472">Membrane</keyword>
<dbReference type="InterPro" id="IPR050938">
    <property type="entry name" value="Collagen_Structural_Proteins"/>
</dbReference>
<keyword evidence="3" id="KW-1134">Transmembrane beta strand</keyword>
<proteinExistence type="predicted"/>
<evidence type="ECO:0000313" key="12">
    <source>
        <dbReference type="EMBL" id="MBE4856757.1"/>
    </source>
</evidence>
<evidence type="ECO:0000256" key="5">
    <source>
        <dbReference type="ARBA" id="ARBA00022729"/>
    </source>
</evidence>
<feature type="region of interest" description="Disordered" evidence="9">
    <location>
        <begin position="218"/>
        <end position="281"/>
    </location>
</feature>
<feature type="chain" id="PRO_5045407710" evidence="10">
    <location>
        <begin position="25"/>
        <end position="416"/>
    </location>
</feature>
<evidence type="ECO:0000256" key="10">
    <source>
        <dbReference type="SAM" id="SignalP"/>
    </source>
</evidence>
<dbReference type="SUPFAM" id="SSF54523">
    <property type="entry name" value="Pili subunits"/>
    <property type="match status" value="1"/>
</dbReference>
<evidence type="ECO:0000256" key="6">
    <source>
        <dbReference type="ARBA" id="ARBA00022737"/>
    </source>
</evidence>
<keyword evidence="5 10" id="KW-0732">Signal</keyword>
<keyword evidence="4" id="KW-0812">Transmembrane</keyword>
<reference evidence="12 13" key="1">
    <citation type="submission" date="2020-10" db="EMBL/GenBank/DDBJ databases">
        <title>High risk of septic shock deaths with Enterobacter bugandensis among Enterobacter cloacae complex isolates that physiologically colonize newborns in neonatal intensive care unit bis.</title>
        <authorList>
            <person name="Girlich D."/>
            <person name="Ouzani S."/>
            <person name="Emeraud C."/>
            <person name="Bonnin R.A."/>
            <person name="Gauthier L."/>
            <person name="Le Sache N."/>
            <person name="Mokhtari M."/>
            <person name="Langlois I."/>
            <person name="Begasse C."/>
            <person name="Arangia N."/>
            <person name="Fournier S."/>
            <person name="Fortineau N."/>
            <person name="Naas T."/>
            <person name="Dortet L."/>
        </authorList>
    </citation>
    <scope>NUCLEOTIDE SEQUENCE [LARGE SCALE GENOMIC DNA]</scope>
    <source>
        <strain evidence="12 13">P40RS</strain>
    </source>
</reference>
<sequence length="416" mass="43231">MKSLYKSAIAIAVFGALFVNTVNAGDVYIQDVSGLGTQGVFIHLQGQDESVKSYDLDQIDANTAAINVNTNTINTVQGVTTDNADKISALRGDLTAEANERISNNAAQDKIINANTTAIDGVNADLQTSKQALSDKAQVAQDTANNALTAADSVGKKLTTVSNAIQGEITQEADTRLVADRQLNDRINTEKQARIDSDKLISATNDNQDVVLDNHETRIQKLESQPVPKDGVDGKDGAKGDKGDTGATGAKGDKGETGAQGLAGINGRDGVNGHNGKDGVTTTVTQKQVDTATQAKVAKNSLAVNAATQELQATRQTLQAMNNATSQQFKSLLEEVDNNKKQANAGISGAMAMAGLPQVQTNQRMMFSAGGATYNGESALAVGASVNFSSHVIAKVSFSDDTANNMGASVGIGLGF</sequence>
<evidence type="ECO:0000256" key="7">
    <source>
        <dbReference type="ARBA" id="ARBA00023136"/>
    </source>
</evidence>
<dbReference type="RefSeq" id="WP_193355587.1">
    <property type="nucleotide sequence ID" value="NZ_JADBRO010000036.1"/>
</dbReference>
<evidence type="ECO:0000256" key="2">
    <source>
        <dbReference type="ARBA" id="ARBA00004442"/>
    </source>
</evidence>
<dbReference type="InterPro" id="IPR008160">
    <property type="entry name" value="Collagen"/>
</dbReference>
<feature type="signal peptide" evidence="10">
    <location>
        <begin position="1"/>
        <end position="24"/>
    </location>
</feature>
<dbReference type="Pfam" id="PF03895">
    <property type="entry name" value="YadA_anchor"/>
    <property type="match status" value="1"/>
</dbReference>
<protein>
    <submittedName>
        <fullName evidence="12">YadA-like family protein</fullName>
    </submittedName>
</protein>
<dbReference type="InterPro" id="IPR005594">
    <property type="entry name" value="YadA_C"/>
</dbReference>
<dbReference type="EMBL" id="JADBRO010000036">
    <property type="protein sequence ID" value="MBE4856757.1"/>
    <property type="molecule type" value="Genomic_DNA"/>
</dbReference>
<evidence type="ECO:0000259" key="11">
    <source>
        <dbReference type="Pfam" id="PF03895"/>
    </source>
</evidence>
<dbReference type="Pfam" id="PF01391">
    <property type="entry name" value="Collagen"/>
    <property type="match status" value="1"/>
</dbReference>
<organism evidence="12 13">
    <name type="scientific">Enterobacter pasteurii</name>
    <dbReference type="NCBI Taxonomy" id="3029761"/>
    <lineage>
        <taxon>Bacteria</taxon>
        <taxon>Pseudomonadati</taxon>
        <taxon>Pseudomonadota</taxon>
        <taxon>Gammaproteobacteria</taxon>
        <taxon>Enterobacterales</taxon>
        <taxon>Enterobacteriaceae</taxon>
        <taxon>Enterobacter</taxon>
        <taxon>Enterobacter cloacae complex</taxon>
    </lineage>
</organism>
<gene>
    <name evidence="12" type="ORF">IM311_22060</name>
</gene>
<keyword evidence="13" id="KW-1185">Reference proteome</keyword>
<evidence type="ECO:0000256" key="3">
    <source>
        <dbReference type="ARBA" id="ARBA00022452"/>
    </source>
</evidence>
<evidence type="ECO:0000313" key="13">
    <source>
        <dbReference type="Proteomes" id="UP001296720"/>
    </source>
</evidence>
<dbReference type="Proteomes" id="UP001296720">
    <property type="component" value="Unassembled WGS sequence"/>
</dbReference>
<evidence type="ECO:0000256" key="4">
    <source>
        <dbReference type="ARBA" id="ARBA00022692"/>
    </source>
</evidence>
<name>A0ABR9QD66_9ENTR</name>
<feature type="domain" description="Trimeric autotransporter adhesin YadA-like C-terminal membrane anchor" evidence="11">
    <location>
        <begin position="357"/>
        <end position="416"/>
    </location>
</feature>
<comment type="caution">
    <text evidence="12">The sequence shown here is derived from an EMBL/GenBank/DDBJ whole genome shotgun (WGS) entry which is preliminary data.</text>
</comment>
<comment type="subcellular location">
    <subcellularLocation>
        <location evidence="2">Cell outer membrane</location>
    </subcellularLocation>
    <subcellularLocation>
        <location evidence="1">Cell surface</location>
    </subcellularLocation>
</comment>
<keyword evidence="6" id="KW-0677">Repeat</keyword>